<evidence type="ECO:0008006" key="4">
    <source>
        <dbReference type="Google" id="ProtNLM"/>
    </source>
</evidence>
<comment type="caution">
    <text evidence="2">The sequence shown here is derived from an EMBL/GenBank/DDBJ whole genome shotgun (WGS) entry which is preliminary data.</text>
</comment>
<dbReference type="EMBL" id="JAQNDK010000003">
    <property type="protein sequence ID" value="MDC0682254.1"/>
    <property type="molecule type" value="Genomic_DNA"/>
</dbReference>
<proteinExistence type="predicted"/>
<dbReference type="Proteomes" id="UP001217485">
    <property type="component" value="Unassembled WGS sequence"/>
</dbReference>
<reference evidence="2 3" key="1">
    <citation type="submission" date="2023-01" db="EMBL/GenBank/DDBJ databases">
        <title>Minimal conservation of predation-associated metabolite biosynthetic gene clusters underscores biosynthetic potential of Myxococcota including descriptions for ten novel species: Archangium lansinium sp. nov., Myxococcus landrumus sp. nov., Nannocystis bai.</title>
        <authorList>
            <person name="Ahearne A."/>
            <person name="Stevens C."/>
            <person name="Dowd S."/>
        </authorList>
    </citation>
    <scope>NUCLEOTIDE SEQUENCE [LARGE SCALE GENOMIC DNA]</scope>
    <source>
        <strain evidence="2 3">WIWO2</strain>
    </source>
</reference>
<sequence>MRAYRLHIGITVAFALSLSAQAADAAVTVGLIEPTNAIIEGSTIPVHATASSPEDIYYVEAELEGLTIELTPTEGGHFQGAFDLGELEGELAYGPHVVTVHAYNTFGEVASAQGTVHRYAAPTLGWNALAHDTLTEGWRFAAKCVPTPPYTCQSLQATFRSAEGQVTLSANNPQPVPGHLYLKEEQAWYGYQIPSGRAYTLTIEASDGVGPTITKTIGPIYVERSPRLTAVQRAPGTILDFDAARILFRDQYQRLGIFERATQQVTWVATIPQGELPISEVYGALTPSGSVHQSTTGHILAWVNGARRNITSAARLDAVNGDTIVWTANSDDWAVATSLSAGTSRTLWRIDGSRSPFQADITPSGGIYFGTYEDASIVGPSRLRLGDHEGNLQRPITDGTNVAGRWWDGMTSSSYLYTADGEEVFLGDSITGTSAGLLVHAGHAAFLKSDGAVNQVWLRTPDGEQHQISDFTASSQFDQVKLRVGHDGISDTGEVLFLNGGKRYLGRAGGAPESIGSSLGHGRWLDGSWYVTIGNTILQVSSTQGAVARLSAPGNAEFAPEEGLGGEREVLSTSFAVDEVLDEPVWARDLHEPDALPPSADVTTCGTVASAAAGCSASGPAGSAGNAAALAAAAAGLVLARRRRLRS</sequence>
<dbReference type="RefSeq" id="WP_272099962.1">
    <property type="nucleotide sequence ID" value="NZ_JAQNDK010000003.1"/>
</dbReference>
<feature type="signal peptide" evidence="1">
    <location>
        <begin position="1"/>
        <end position="22"/>
    </location>
</feature>
<evidence type="ECO:0000256" key="1">
    <source>
        <dbReference type="SAM" id="SignalP"/>
    </source>
</evidence>
<accession>A0ABT5C757</accession>
<name>A0ABT5C757_9BACT</name>
<keyword evidence="1" id="KW-0732">Signal</keyword>
<gene>
    <name evidence="2" type="ORF">POL72_31280</name>
</gene>
<evidence type="ECO:0000313" key="2">
    <source>
        <dbReference type="EMBL" id="MDC0682254.1"/>
    </source>
</evidence>
<keyword evidence="3" id="KW-1185">Reference proteome</keyword>
<evidence type="ECO:0000313" key="3">
    <source>
        <dbReference type="Proteomes" id="UP001217485"/>
    </source>
</evidence>
<feature type="chain" id="PRO_5045250009" description="Secreted protein" evidence="1">
    <location>
        <begin position="23"/>
        <end position="647"/>
    </location>
</feature>
<protein>
    <recommendedName>
        <fullName evidence="4">Secreted protein</fullName>
    </recommendedName>
</protein>
<organism evidence="2 3">
    <name type="scientific">Sorangium atrum</name>
    <dbReference type="NCBI Taxonomy" id="2995308"/>
    <lineage>
        <taxon>Bacteria</taxon>
        <taxon>Pseudomonadati</taxon>
        <taxon>Myxococcota</taxon>
        <taxon>Polyangia</taxon>
        <taxon>Polyangiales</taxon>
        <taxon>Polyangiaceae</taxon>
        <taxon>Sorangium</taxon>
    </lineage>
</organism>